<dbReference type="Gramene" id="OE9A097904T1">
    <property type="protein sequence ID" value="OE9A097904C1"/>
    <property type="gene ID" value="OE9A097904"/>
</dbReference>
<evidence type="ECO:0000256" key="3">
    <source>
        <dbReference type="ARBA" id="ARBA00022737"/>
    </source>
</evidence>
<dbReference type="PROSITE" id="PS50082">
    <property type="entry name" value="WD_REPEATS_2"/>
    <property type="match status" value="1"/>
</dbReference>
<keyword evidence="2 4" id="KW-0853">WD repeat</keyword>
<feature type="repeat" description="WD" evidence="4">
    <location>
        <begin position="233"/>
        <end position="268"/>
    </location>
</feature>
<organism evidence="7 8">
    <name type="scientific">Olea europaea subsp. europaea</name>
    <dbReference type="NCBI Taxonomy" id="158383"/>
    <lineage>
        <taxon>Eukaryota</taxon>
        <taxon>Viridiplantae</taxon>
        <taxon>Streptophyta</taxon>
        <taxon>Embryophyta</taxon>
        <taxon>Tracheophyta</taxon>
        <taxon>Spermatophyta</taxon>
        <taxon>Magnoliopsida</taxon>
        <taxon>eudicotyledons</taxon>
        <taxon>Gunneridae</taxon>
        <taxon>Pentapetalae</taxon>
        <taxon>asterids</taxon>
        <taxon>lamiids</taxon>
        <taxon>Lamiales</taxon>
        <taxon>Oleaceae</taxon>
        <taxon>Oleeae</taxon>
        <taxon>Olea</taxon>
    </lineage>
</organism>
<dbReference type="Pfam" id="PF23609">
    <property type="entry name" value="Beta-prop_EIPR1"/>
    <property type="match status" value="1"/>
</dbReference>
<dbReference type="Gene3D" id="2.130.10.10">
    <property type="entry name" value="YVTN repeat-like/Quinoprotein amine dehydrogenase"/>
    <property type="match status" value="1"/>
</dbReference>
<dbReference type="AlphaFoldDB" id="A0A8S0Q4C2"/>
<comment type="similarity">
    <text evidence="1">Belongs to the WD repeat EIPR1 family.</text>
</comment>
<feature type="compositionally biased region" description="Basic and acidic residues" evidence="5">
    <location>
        <begin position="345"/>
        <end position="364"/>
    </location>
</feature>
<protein>
    <submittedName>
        <fullName evidence="7">TSSC1</fullName>
    </submittedName>
</protein>
<gene>
    <name evidence="7" type="ORF">OLEA9_A097904</name>
</gene>
<feature type="compositionally biased region" description="Acidic residues" evidence="5">
    <location>
        <begin position="316"/>
        <end position="332"/>
    </location>
</feature>
<dbReference type="GO" id="GO:0016567">
    <property type="term" value="P:protein ubiquitination"/>
    <property type="evidence" value="ECO:0007669"/>
    <property type="project" value="TreeGrafter"/>
</dbReference>
<evidence type="ECO:0000256" key="4">
    <source>
        <dbReference type="PROSITE-ProRule" id="PRU00221"/>
    </source>
</evidence>
<dbReference type="InterPro" id="IPR001680">
    <property type="entry name" value="WD40_rpt"/>
</dbReference>
<accession>A0A8S0Q4C2</accession>
<name>A0A8S0Q4C2_OLEEU</name>
<feature type="region of interest" description="Disordered" evidence="5">
    <location>
        <begin position="308"/>
        <end position="365"/>
    </location>
</feature>
<keyword evidence="3" id="KW-0677">Repeat</keyword>
<evidence type="ECO:0000256" key="2">
    <source>
        <dbReference type="ARBA" id="ARBA00022574"/>
    </source>
</evidence>
<proteinExistence type="inferred from homology"/>
<evidence type="ECO:0000259" key="6">
    <source>
        <dbReference type="Pfam" id="PF23609"/>
    </source>
</evidence>
<dbReference type="PANTHER" id="PTHR14205:SF15">
    <property type="entry name" value="EARP AND GARP COMPLEX-INTERACTING PROTEIN 1"/>
    <property type="match status" value="1"/>
</dbReference>
<reference evidence="7 8" key="1">
    <citation type="submission" date="2019-12" db="EMBL/GenBank/DDBJ databases">
        <authorList>
            <person name="Alioto T."/>
            <person name="Alioto T."/>
            <person name="Gomez Garrido J."/>
        </authorList>
    </citation>
    <scope>NUCLEOTIDE SEQUENCE [LARGE SCALE GENOMIC DNA]</scope>
</reference>
<comment type="caution">
    <text evidence="7">The sequence shown here is derived from an EMBL/GenBank/DDBJ whole genome shotgun (WGS) entry which is preliminary data.</text>
</comment>
<dbReference type="OrthoDB" id="196957at2759"/>
<evidence type="ECO:0000256" key="1">
    <source>
        <dbReference type="ARBA" id="ARBA00005672"/>
    </source>
</evidence>
<dbReference type="InterPro" id="IPR019775">
    <property type="entry name" value="WD40_repeat_CS"/>
</dbReference>
<keyword evidence="8" id="KW-1185">Reference proteome</keyword>
<dbReference type="InterPro" id="IPR015943">
    <property type="entry name" value="WD40/YVTN_repeat-like_dom_sf"/>
</dbReference>
<evidence type="ECO:0000256" key="5">
    <source>
        <dbReference type="SAM" id="MobiDB-lite"/>
    </source>
</evidence>
<sequence length="418" mass="46660">MSIVTTFESQCRALTSTSSPDEDSSRFLVGTLSPTGNNLLYLLEYKDDNNNLAKVSFKFPFGEVWHLSTSSKYPNLVAGVLGNTGELSVALFKLPDELANSIEDDYGLSESPIEQVFEVYTGDKNLVRLSQWHPEDGSQLLTCANGHMDIWDIERQTKAKSFSLLGSAEKFLDLESGELKPSQVTDLRWSSLFDCSVIAAAVGSKVLGIDTRIPDSSPASVCWLIQDQRCNKVRSIDFNPNSQYYIASGGDDCRANFWDLRKTSTPALNLQTHTHWIWSIRYNPFHDQLVLSAGSDSRVALMRAQSVASDPYGQAVDDDEDENSSQGDDEEKENNQQQDESDTANGDKLENVVGESKTKDKNDQKPLTNEVIHVYQEHDDSVYAAEWATDPWIFASLGLESRLVIGRVPKKEKFNILF</sequence>
<dbReference type="InterPro" id="IPR040323">
    <property type="entry name" value="EIPR1"/>
</dbReference>
<dbReference type="InterPro" id="IPR036322">
    <property type="entry name" value="WD40_repeat_dom_sf"/>
</dbReference>
<evidence type="ECO:0000313" key="8">
    <source>
        <dbReference type="Proteomes" id="UP000594638"/>
    </source>
</evidence>
<feature type="domain" description="EIPR1-like beta-propeller" evidence="6">
    <location>
        <begin position="8"/>
        <end position="301"/>
    </location>
</feature>
<dbReference type="PANTHER" id="PTHR14205">
    <property type="entry name" value="WD-REPEAT PROTEIN"/>
    <property type="match status" value="1"/>
</dbReference>
<dbReference type="SMART" id="SM00320">
    <property type="entry name" value="WD40"/>
    <property type="match status" value="4"/>
</dbReference>
<dbReference type="PROSITE" id="PS00678">
    <property type="entry name" value="WD_REPEATS_1"/>
    <property type="match status" value="1"/>
</dbReference>
<dbReference type="SUPFAM" id="SSF50978">
    <property type="entry name" value="WD40 repeat-like"/>
    <property type="match status" value="1"/>
</dbReference>
<evidence type="ECO:0000313" key="7">
    <source>
        <dbReference type="EMBL" id="CAA2962678.1"/>
    </source>
</evidence>
<dbReference type="Proteomes" id="UP000594638">
    <property type="component" value="Unassembled WGS sequence"/>
</dbReference>
<dbReference type="InterPro" id="IPR059104">
    <property type="entry name" value="Beta-prop_EIPR1-like"/>
</dbReference>
<dbReference type="EMBL" id="CACTIH010001306">
    <property type="protein sequence ID" value="CAA2962678.1"/>
    <property type="molecule type" value="Genomic_DNA"/>
</dbReference>